<gene>
    <name evidence="2" type="ORF">TRV_04560</name>
</gene>
<dbReference type="RefSeq" id="XP_003021353.1">
    <property type="nucleotide sequence ID" value="XM_003021307.1"/>
</dbReference>
<proteinExistence type="predicted"/>
<dbReference type="AlphaFoldDB" id="D4DBQ9"/>
<dbReference type="GO" id="GO:0016740">
    <property type="term" value="F:transferase activity"/>
    <property type="evidence" value="ECO:0007669"/>
    <property type="project" value="TreeGrafter"/>
</dbReference>
<dbReference type="InterPro" id="IPR052926">
    <property type="entry name" value="Metallo-beta-lactamase_dom"/>
</dbReference>
<feature type="region of interest" description="Disordered" evidence="1">
    <location>
        <begin position="301"/>
        <end position="321"/>
    </location>
</feature>
<dbReference type="Proteomes" id="UP000008383">
    <property type="component" value="Unassembled WGS sequence"/>
</dbReference>
<accession>D4DBQ9</accession>
<dbReference type="KEGG" id="tve:TRV_04560"/>
<reference evidence="3" key="1">
    <citation type="journal article" date="2011" name="Genome Biol.">
        <title>Comparative and functional genomics provide insights into the pathogenicity of dermatophytic fungi.</title>
        <authorList>
            <person name="Burmester A."/>
            <person name="Shelest E."/>
            <person name="Gloeckner G."/>
            <person name="Heddergott C."/>
            <person name="Schindler S."/>
            <person name="Staib P."/>
            <person name="Heidel A."/>
            <person name="Felder M."/>
            <person name="Petzold A."/>
            <person name="Szafranski K."/>
            <person name="Feuermann M."/>
            <person name="Pedruzzi I."/>
            <person name="Priebe S."/>
            <person name="Groth M."/>
            <person name="Winkler R."/>
            <person name="Li W."/>
            <person name="Kniemeyer O."/>
            <person name="Schroeckh V."/>
            <person name="Hertweck C."/>
            <person name="Hube B."/>
            <person name="White T.C."/>
            <person name="Platzer M."/>
            <person name="Guthke R."/>
            <person name="Heitman J."/>
            <person name="Woestemeyer J."/>
            <person name="Zipfel P.F."/>
            <person name="Monod M."/>
            <person name="Brakhage A.A."/>
        </authorList>
    </citation>
    <scope>NUCLEOTIDE SEQUENCE [LARGE SCALE GENOMIC DNA]</scope>
    <source>
        <strain evidence="3">HKI 0517</strain>
    </source>
</reference>
<keyword evidence="3" id="KW-1185">Reference proteome</keyword>
<name>D4DBQ9_TRIVH</name>
<dbReference type="InterPro" id="IPR036866">
    <property type="entry name" value="RibonucZ/Hydroxyglut_hydro"/>
</dbReference>
<dbReference type="Gene3D" id="3.60.15.10">
    <property type="entry name" value="Ribonuclease Z/Hydroxyacylglutathione hydrolase-like"/>
    <property type="match status" value="3"/>
</dbReference>
<dbReference type="CDD" id="cd07713">
    <property type="entry name" value="DHPS-like_MBL-fold"/>
    <property type="match status" value="1"/>
</dbReference>
<dbReference type="OrthoDB" id="1470350at2759"/>
<dbReference type="EMBL" id="ACYE01000228">
    <property type="protein sequence ID" value="EFE40735.1"/>
    <property type="molecule type" value="Genomic_DNA"/>
</dbReference>
<sequence>MALLLDSLEVTVIIDNELDVMSPPPPTTVGSIISHGSLGNISRESAHVYRGNEEVRELKMESICCAAHGLSILLTDSGQTGTIGNEKRSILFDTGPEEDAWERNAKRLASFLAGIEIIQVAPFIYYLYTINQYMTMANFIGGMLRAIRMIKEAQGAQGTSNAGVVVDVHPSRPKYRGFQLGEEIISLQADPGFDAMTAAGATVSKNSQPHTLADGMFHVSGMIPRETEYETGLKGAMRLDDDGKWEKDEEIADERAVTCRVRGEYNDRLYNKLQTLPRADKEKGLGLIAVTGCSHAGVVNTARHAKRSQQQGGKEDEAKEGQEEDIFAIIGGYHLATSDEAAVHATVHDLKALNPHFLVPGHCSGWRVKMAIENAMPGRLLPCSVGAKLTFADQALSVGDPSVPCSSSTNS</sequence>
<dbReference type="GeneID" id="9578220"/>
<protein>
    <submittedName>
        <fullName evidence="2">Metallo-beta-lactamase superfamily protein</fullName>
    </submittedName>
</protein>
<evidence type="ECO:0000313" key="2">
    <source>
        <dbReference type="EMBL" id="EFE40735.1"/>
    </source>
</evidence>
<organism evidence="2 3">
    <name type="scientific">Trichophyton verrucosum (strain HKI 0517)</name>
    <dbReference type="NCBI Taxonomy" id="663202"/>
    <lineage>
        <taxon>Eukaryota</taxon>
        <taxon>Fungi</taxon>
        <taxon>Dikarya</taxon>
        <taxon>Ascomycota</taxon>
        <taxon>Pezizomycotina</taxon>
        <taxon>Eurotiomycetes</taxon>
        <taxon>Eurotiomycetidae</taxon>
        <taxon>Onygenales</taxon>
        <taxon>Arthrodermataceae</taxon>
        <taxon>Trichophyton</taxon>
    </lineage>
</organism>
<dbReference type="PANTHER" id="PTHR13754:SF13">
    <property type="entry name" value="METALLO-BETA-LACTAMASE SUPERFAMILY PROTEIN (AFU_ORTHOLOGUE AFUA_3G07630)"/>
    <property type="match status" value="1"/>
</dbReference>
<comment type="caution">
    <text evidence="2">The sequence shown here is derived from an EMBL/GenBank/DDBJ whole genome shotgun (WGS) entry which is preliminary data.</text>
</comment>
<evidence type="ECO:0000256" key="1">
    <source>
        <dbReference type="SAM" id="MobiDB-lite"/>
    </source>
</evidence>
<dbReference type="PANTHER" id="PTHR13754">
    <property type="entry name" value="METALLO-BETA-LACTAMASE SUPERFAMILY PROTEIN"/>
    <property type="match status" value="1"/>
</dbReference>
<dbReference type="HOGENOM" id="CLU_036012_2_0_1"/>
<evidence type="ECO:0000313" key="3">
    <source>
        <dbReference type="Proteomes" id="UP000008383"/>
    </source>
</evidence>
<dbReference type="InterPro" id="IPR041712">
    <property type="entry name" value="DHPS-like_MBL-fold"/>
</dbReference>